<keyword evidence="3" id="KW-0378">Hydrolase</keyword>
<evidence type="ECO:0000313" key="4">
    <source>
        <dbReference type="Proteomes" id="UP000244649"/>
    </source>
</evidence>
<evidence type="ECO:0000259" key="2">
    <source>
        <dbReference type="Pfam" id="PF00768"/>
    </source>
</evidence>
<organism evidence="3 4">
    <name type="scientific">Microbacterium testaceum</name>
    <name type="common">Aureobacterium testaceum</name>
    <name type="synonym">Brevibacterium testaceum</name>
    <dbReference type="NCBI Taxonomy" id="2033"/>
    <lineage>
        <taxon>Bacteria</taxon>
        <taxon>Bacillati</taxon>
        <taxon>Actinomycetota</taxon>
        <taxon>Actinomycetes</taxon>
        <taxon>Micrococcales</taxon>
        <taxon>Microbacteriaceae</taxon>
        <taxon>Microbacterium</taxon>
    </lineage>
</organism>
<protein>
    <submittedName>
        <fullName evidence="3">D-alanyl-D-alanine carboxypeptidase</fullName>
    </submittedName>
</protein>
<keyword evidence="1" id="KW-0812">Transmembrane</keyword>
<dbReference type="InterPro" id="IPR001967">
    <property type="entry name" value="Peptidase_S11_N"/>
</dbReference>
<dbReference type="Gene3D" id="3.40.710.10">
    <property type="entry name" value="DD-peptidase/beta-lactamase superfamily"/>
    <property type="match status" value="1"/>
</dbReference>
<reference evidence="3 4" key="1">
    <citation type="submission" date="2018-04" db="EMBL/GenBank/DDBJ databases">
        <authorList>
            <person name="Go L.Y."/>
            <person name="Mitchell J.A."/>
        </authorList>
    </citation>
    <scope>NUCLEOTIDE SEQUENCE [LARGE SCALE GENOMIC DNA]</scope>
    <source>
        <strain evidence="3 4">TPD7010</strain>
    </source>
</reference>
<feature type="domain" description="Peptidase S11 D-alanyl-D-alanine carboxypeptidase A N-terminal" evidence="2">
    <location>
        <begin position="102"/>
        <end position="302"/>
    </location>
</feature>
<keyword evidence="1" id="KW-0472">Membrane</keyword>
<dbReference type="SUPFAM" id="SSF56601">
    <property type="entry name" value="beta-lactamase/transpeptidase-like"/>
    <property type="match status" value="1"/>
</dbReference>
<dbReference type="Proteomes" id="UP000244649">
    <property type="component" value="Unassembled WGS sequence"/>
</dbReference>
<gene>
    <name evidence="3" type="ORF">DC432_15400</name>
</gene>
<proteinExistence type="predicted"/>
<accession>A0A2T7VR42</accession>
<dbReference type="InterPro" id="IPR012338">
    <property type="entry name" value="Beta-lactam/transpept-like"/>
</dbReference>
<name>A0A2T7VR42_MICTE</name>
<evidence type="ECO:0000256" key="1">
    <source>
        <dbReference type="SAM" id="Phobius"/>
    </source>
</evidence>
<dbReference type="Pfam" id="PF00768">
    <property type="entry name" value="Peptidase_S11"/>
    <property type="match status" value="1"/>
</dbReference>
<dbReference type="GO" id="GO:0009002">
    <property type="term" value="F:serine-type D-Ala-D-Ala carboxypeptidase activity"/>
    <property type="evidence" value="ECO:0007669"/>
    <property type="project" value="InterPro"/>
</dbReference>
<comment type="caution">
    <text evidence="3">The sequence shown here is derived from an EMBL/GenBank/DDBJ whole genome shotgun (WGS) entry which is preliminary data.</text>
</comment>
<dbReference type="GO" id="GO:0006508">
    <property type="term" value="P:proteolysis"/>
    <property type="evidence" value="ECO:0007669"/>
    <property type="project" value="InterPro"/>
</dbReference>
<dbReference type="RefSeq" id="WP_116538592.1">
    <property type="nucleotide sequence ID" value="NZ_QDFT01000072.1"/>
</dbReference>
<dbReference type="AlphaFoldDB" id="A0A2T7VR42"/>
<evidence type="ECO:0000313" key="3">
    <source>
        <dbReference type="EMBL" id="PVE58846.1"/>
    </source>
</evidence>
<sequence>MTTPDTLDDFAGLLDDAPGPTRSDGRAGRIALLVFLAIVLAVLGTGGGYVWWASAAALPAPTVTSRAPAVAPGPAAAVAMPGTGQAVLAVSGGDGFLTTDGNGVLAASGDGSPLPMASVTKLITALVVLDAHPLASATDPGPTIAFSEADTDLYDQFYVRDAVISRMPDGLRLSLHDSLATMLLPSSANYAVAVARWGFGSEDAFVRAARSWLSAHGLENTRIVDATGLDARNTSTVGDLLTLGRLAAADPTIAALANTRSISVEGAGTVTNTNDLLGTLGISGLKTGNLGDGTFNLLFTSTLDVGIDAPLQIVGVRLGGETHDSTDSDVVRMLQSLKDGFHDVTVGTVGDEIGEISTAWGSQASLVLARGEKLRTWSDTPVTVDLATSAPQTYAEGEVVGRITWTAGPRSASSNVKISGELGEPTLWWRLTHPGQLG</sequence>
<keyword evidence="3" id="KW-0645">Protease</keyword>
<keyword evidence="1" id="KW-1133">Transmembrane helix</keyword>
<feature type="transmembrane region" description="Helical" evidence="1">
    <location>
        <begin position="30"/>
        <end position="52"/>
    </location>
</feature>
<dbReference type="EMBL" id="QDFT01000072">
    <property type="protein sequence ID" value="PVE58846.1"/>
    <property type="molecule type" value="Genomic_DNA"/>
</dbReference>
<keyword evidence="3" id="KW-0121">Carboxypeptidase</keyword>